<dbReference type="AlphaFoldDB" id="A0A7M7PIT5"/>
<dbReference type="EnsemblMetazoa" id="XM_030995108">
    <property type="protein sequence ID" value="XP_030850968"/>
    <property type="gene ID" value="LOC756854"/>
</dbReference>
<protein>
    <recommendedName>
        <fullName evidence="6">5'-nucleotidase domain-containing protein 1</fullName>
    </recommendedName>
</protein>
<evidence type="ECO:0000256" key="5">
    <source>
        <dbReference type="ARBA" id="ARBA00022990"/>
    </source>
</evidence>
<keyword evidence="5" id="KW-0007">Acetylation</keyword>
<evidence type="ECO:0000313" key="8">
    <source>
        <dbReference type="EnsemblMetazoa" id="XP_030850968"/>
    </source>
</evidence>
<dbReference type="SUPFAM" id="SSF56784">
    <property type="entry name" value="HAD-like"/>
    <property type="match status" value="1"/>
</dbReference>
<dbReference type="GeneID" id="756854"/>
<evidence type="ECO:0000256" key="3">
    <source>
        <dbReference type="ARBA" id="ARBA00022801"/>
    </source>
</evidence>
<dbReference type="InterPro" id="IPR023214">
    <property type="entry name" value="HAD_sf"/>
</dbReference>
<evidence type="ECO:0000256" key="7">
    <source>
        <dbReference type="SAM" id="MobiDB-lite"/>
    </source>
</evidence>
<dbReference type="GO" id="GO:0008253">
    <property type="term" value="F:5'-nucleotidase activity"/>
    <property type="evidence" value="ECO:0000318"/>
    <property type="project" value="GO_Central"/>
</dbReference>
<dbReference type="Gene3D" id="3.40.50.1000">
    <property type="entry name" value="HAD superfamily/HAD-like"/>
    <property type="match status" value="1"/>
</dbReference>
<comment type="similarity">
    <text evidence="1">Belongs to the 5'(3')-deoxyribonucleotidase family.</text>
</comment>
<keyword evidence="4" id="KW-0460">Magnesium</keyword>
<dbReference type="KEGG" id="spu:756854"/>
<dbReference type="InterPro" id="IPR036412">
    <property type="entry name" value="HAD-like_sf"/>
</dbReference>
<feature type="region of interest" description="Disordered" evidence="7">
    <location>
        <begin position="224"/>
        <end position="245"/>
    </location>
</feature>
<organism evidence="8 9">
    <name type="scientific">Strongylocentrotus purpuratus</name>
    <name type="common">Purple sea urchin</name>
    <dbReference type="NCBI Taxonomy" id="7668"/>
    <lineage>
        <taxon>Eukaryota</taxon>
        <taxon>Metazoa</taxon>
        <taxon>Echinodermata</taxon>
        <taxon>Eleutherozoa</taxon>
        <taxon>Echinozoa</taxon>
        <taxon>Echinoidea</taxon>
        <taxon>Euechinoidea</taxon>
        <taxon>Echinacea</taxon>
        <taxon>Camarodonta</taxon>
        <taxon>Echinidea</taxon>
        <taxon>Strongylocentrotidae</taxon>
        <taxon>Strongylocentrotus</taxon>
    </lineage>
</organism>
<dbReference type="Pfam" id="PF05761">
    <property type="entry name" value="5_nucleotid"/>
    <property type="match status" value="1"/>
</dbReference>
<reference evidence="8" key="2">
    <citation type="submission" date="2021-01" db="UniProtKB">
        <authorList>
            <consortium name="EnsemblMetazoa"/>
        </authorList>
    </citation>
    <scope>IDENTIFICATION</scope>
</reference>
<dbReference type="Proteomes" id="UP000007110">
    <property type="component" value="Unassembled WGS sequence"/>
</dbReference>
<dbReference type="GO" id="GO:0046872">
    <property type="term" value="F:metal ion binding"/>
    <property type="evidence" value="ECO:0007669"/>
    <property type="project" value="UniProtKB-KW"/>
</dbReference>
<dbReference type="InParanoid" id="A0A7M7PIT5"/>
<name>A0A7M7PIT5_STRPU</name>
<evidence type="ECO:0000256" key="1">
    <source>
        <dbReference type="ARBA" id="ARBA00009589"/>
    </source>
</evidence>
<dbReference type="InterPro" id="IPR008380">
    <property type="entry name" value="HAD-SF_hydro_IG_5-nucl"/>
</dbReference>
<dbReference type="FunFam" id="3.40.50.1000:FF:000086">
    <property type="entry name" value="LD24878p"/>
    <property type="match status" value="1"/>
</dbReference>
<dbReference type="RefSeq" id="XP_030850968.1">
    <property type="nucleotide sequence ID" value="XM_030995108.1"/>
</dbReference>
<evidence type="ECO:0000256" key="6">
    <source>
        <dbReference type="ARBA" id="ARBA00069357"/>
    </source>
</evidence>
<keyword evidence="9" id="KW-1185">Reference proteome</keyword>
<evidence type="ECO:0000256" key="4">
    <source>
        <dbReference type="ARBA" id="ARBA00022842"/>
    </source>
</evidence>
<evidence type="ECO:0000313" key="9">
    <source>
        <dbReference type="Proteomes" id="UP000007110"/>
    </source>
</evidence>
<dbReference type="PANTHER" id="PTHR12103">
    <property type="entry name" value="5'-NUCLEOTIDASE DOMAIN-CONTAINING"/>
    <property type="match status" value="1"/>
</dbReference>
<proteinExistence type="inferred from homology"/>
<accession>A0A7M7PIT5</accession>
<dbReference type="OMA" id="WCSQGNA"/>
<reference evidence="9" key="1">
    <citation type="submission" date="2015-02" db="EMBL/GenBank/DDBJ databases">
        <title>Genome sequencing for Strongylocentrotus purpuratus.</title>
        <authorList>
            <person name="Murali S."/>
            <person name="Liu Y."/>
            <person name="Vee V."/>
            <person name="English A."/>
            <person name="Wang M."/>
            <person name="Skinner E."/>
            <person name="Han Y."/>
            <person name="Muzny D.M."/>
            <person name="Worley K.C."/>
            <person name="Gibbs R.A."/>
        </authorList>
    </citation>
    <scope>NUCLEOTIDE SEQUENCE</scope>
</reference>
<keyword evidence="2" id="KW-0479">Metal-binding</keyword>
<dbReference type="OrthoDB" id="6503940at2759"/>
<sequence>MGSFRYFENYFDMPGCVVCARLVDIIDRQAGKRQDEYTFWPDVLECFGLVYKRENFADNIGGYFPAYKSDPLKYVEPCSDAVKGWFKKLKDAGKVTFLLTSSHVDYAESLLENILGKDWQDYFHISMMYARKPGYFTKEQTERPFYSIVDNKEGDEVSEIQTGGKYLQGSIHTFNSYLKKMTGKENPKVAYFGDSVRSDVLPPQSVGWHPFLILEEMEAEGLGEEPVGGEQTDGPPIKRGKITGPSTTEKEFITSSMWGSFLTDQTVLNIPDGSVHTGGDELDGQRDANGLGDSQFHSLNTLWGYFIQTYVDVAIPQLDYIADLPLDHQFSTFADASHRSAGFYPQPPQTLQKK</sequence>
<keyword evidence="3" id="KW-0378">Hydrolase</keyword>
<evidence type="ECO:0000256" key="2">
    <source>
        <dbReference type="ARBA" id="ARBA00022723"/>
    </source>
</evidence>
<dbReference type="PANTHER" id="PTHR12103:SF38">
    <property type="entry name" value="5'-NUCLEOTIDASE DOMAIN-CONTAINING PROTEIN 1"/>
    <property type="match status" value="1"/>
</dbReference>